<accession>A0A7U3ZL09</accession>
<protein>
    <recommendedName>
        <fullName evidence="3">STAS/SEC14 domain-containing protein</fullName>
    </recommendedName>
</protein>
<name>A0A7U3ZL09_RUNSL</name>
<gene>
    <name evidence="1" type="ordered locus">Runsl_2758</name>
</gene>
<dbReference type="AlphaFoldDB" id="A0A7U3ZL09"/>
<dbReference type="RefSeq" id="WP_013928464.1">
    <property type="nucleotide sequence ID" value="NC_015703.1"/>
</dbReference>
<dbReference type="EMBL" id="CP002859">
    <property type="protein sequence ID" value="AEI49155.1"/>
    <property type="molecule type" value="Genomic_DNA"/>
</dbReference>
<evidence type="ECO:0008006" key="3">
    <source>
        <dbReference type="Google" id="ProtNLM"/>
    </source>
</evidence>
<evidence type="ECO:0000313" key="2">
    <source>
        <dbReference type="Proteomes" id="UP000000493"/>
    </source>
</evidence>
<sequence length="121" mass="13880">MKSQYVFDKRKHYLALVITGEYDKEEFMSYPKMILEEAEKENVNKVLIDILQLKGTDIPIMDRFFIAEKIAAQIGGKVKLAIAWPKEHINKFAETVAVNRGGLMNVVHTVDAAQEWLLNDN</sequence>
<dbReference type="KEGG" id="rsi:Runsl_2758"/>
<reference evidence="2" key="1">
    <citation type="submission" date="2011-06" db="EMBL/GenBank/DDBJ databases">
        <title>The complete genome of chromosome of Runella slithyformis DSM 19594.</title>
        <authorList>
            <consortium name="US DOE Joint Genome Institute (JGI-PGF)"/>
            <person name="Lucas S."/>
            <person name="Han J."/>
            <person name="Lapidus A."/>
            <person name="Bruce D."/>
            <person name="Goodwin L."/>
            <person name="Pitluck S."/>
            <person name="Peters L."/>
            <person name="Kyrpides N."/>
            <person name="Mavromatis K."/>
            <person name="Ivanova N."/>
            <person name="Ovchinnikova G."/>
            <person name="Zhang X."/>
            <person name="Misra M."/>
            <person name="Detter J.C."/>
            <person name="Tapia R."/>
            <person name="Han C."/>
            <person name="Land M."/>
            <person name="Hauser L."/>
            <person name="Markowitz V."/>
            <person name="Cheng J.-F."/>
            <person name="Hugenholtz P."/>
            <person name="Woyke T."/>
            <person name="Wu D."/>
            <person name="Tindall B."/>
            <person name="Faehrich R."/>
            <person name="Brambilla E."/>
            <person name="Klenk H.-P."/>
            <person name="Eisen J.A."/>
        </authorList>
    </citation>
    <scope>NUCLEOTIDE SEQUENCE [LARGE SCALE GENOMIC DNA]</scope>
    <source>
        <strain evidence="2">ATCC 29530 / DSM 19594 / LMG 11500 / NCIMB 11436 / LSU 4</strain>
    </source>
</reference>
<reference evidence="1 2" key="2">
    <citation type="journal article" date="2012" name="Stand. Genomic Sci.">
        <title>Complete genome sequence of the aquatic bacterium Runella slithyformis type strain (LSU 4(T)).</title>
        <authorList>
            <person name="Copeland A."/>
            <person name="Zhang X."/>
            <person name="Misra M."/>
            <person name="Lapidus A."/>
            <person name="Nolan M."/>
            <person name="Lucas S."/>
            <person name="Deshpande S."/>
            <person name="Cheng J.F."/>
            <person name="Tapia R."/>
            <person name="Goodwin L.A."/>
            <person name="Pitluck S."/>
            <person name="Liolios K."/>
            <person name="Pagani I."/>
            <person name="Ivanova N."/>
            <person name="Mikhailova N."/>
            <person name="Pati A."/>
            <person name="Chen A."/>
            <person name="Palaniappan K."/>
            <person name="Land M."/>
            <person name="Hauser L."/>
            <person name="Pan C."/>
            <person name="Jeffries C.D."/>
            <person name="Detter J.C."/>
            <person name="Brambilla E.M."/>
            <person name="Rohde M."/>
            <person name="Djao O.D."/>
            <person name="Goker M."/>
            <person name="Sikorski J."/>
            <person name="Tindall B.J."/>
            <person name="Woyke T."/>
            <person name="Bristow J."/>
            <person name="Eisen J.A."/>
            <person name="Markowitz V."/>
            <person name="Hugenholtz P."/>
            <person name="Kyrpides N.C."/>
            <person name="Klenk H.P."/>
            <person name="Mavromatis K."/>
        </authorList>
    </citation>
    <scope>NUCLEOTIDE SEQUENCE [LARGE SCALE GENOMIC DNA]</scope>
    <source>
        <strain evidence="2">ATCC 29530 / DSM 19594 / LMG 11500 / NCIMB 11436 / LSU 4</strain>
    </source>
</reference>
<organism evidence="1 2">
    <name type="scientific">Runella slithyformis (strain ATCC 29530 / DSM 19594 / LMG 11500 / NCIMB 11436 / LSU 4)</name>
    <dbReference type="NCBI Taxonomy" id="761193"/>
    <lineage>
        <taxon>Bacteria</taxon>
        <taxon>Pseudomonadati</taxon>
        <taxon>Bacteroidota</taxon>
        <taxon>Cytophagia</taxon>
        <taxon>Cytophagales</taxon>
        <taxon>Spirosomataceae</taxon>
        <taxon>Runella</taxon>
    </lineage>
</organism>
<proteinExistence type="predicted"/>
<keyword evidence="2" id="KW-1185">Reference proteome</keyword>
<evidence type="ECO:0000313" key="1">
    <source>
        <dbReference type="EMBL" id="AEI49155.1"/>
    </source>
</evidence>
<dbReference type="Proteomes" id="UP000000493">
    <property type="component" value="Chromosome"/>
</dbReference>